<dbReference type="STRING" id="5762.D2VTH4"/>
<dbReference type="PANTHER" id="PTHR24348:SF22">
    <property type="entry name" value="NON-SPECIFIC SERINE_THREONINE PROTEIN KINASE"/>
    <property type="match status" value="1"/>
</dbReference>
<dbReference type="PANTHER" id="PTHR24348">
    <property type="entry name" value="SERINE/THREONINE-PROTEIN KINASE UNC-51-RELATED"/>
    <property type="match status" value="1"/>
</dbReference>
<dbReference type="InterPro" id="IPR045269">
    <property type="entry name" value="Atg1-like"/>
</dbReference>
<dbReference type="GO" id="GO:0010506">
    <property type="term" value="P:regulation of autophagy"/>
    <property type="evidence" value="ECO:0007669"/>
    <property type="project" value="InterPro"/>
</dbReference>
<dbReference type="eggNOG" id="KOG0198">
    <property type="taxonomic scope" value="Eukaryota"/>
</dbReference>
<keyword evidence="3" id="KW-0418">Kinase</keyword>
<dbReference type="InterPro" id="IPR000719">
    <property type="entry name" value="Prot_kinase_dom"/>
</dbReference>
<proteinExistence type="predicted"/>
<dbReference type="SMART" id="SM00220">
    <property type="entry name" value="S_TKc"/>
    <property type="match status" value="1"/>
</dbReference>
<dbReference type="CDD" id="cd00180">
    <property type="entry name" value="PKc"/>
    <property type="match status" value="1"/>
</dbReference>
<dbReference type="CDD" id="cd06093">
    <property type="entry name" value="PX_domain"/>
    <property type="match status" value="1"/>
</dbReference>
<dbReference type="Gene3D" id="3.30.1520.10">
    <property type="entry name" value="Phox-like domain"/>
    <property type="match status" value="1"/>
</dbReference>
<dbReference type="InterPro" id="IPR011009">
    <property type="entry name" value="Kinase-like_dom_sf"/>
</dbReference>
<dbReference type="EMBL" id="GG738896">
    <property type="protein sequence ID" value="EFC39859.1"/>
    <property type="molecule type" value="Genomic_DNA"/>
</dbReference>
<organism evidence="9">
    <name type="scientific">Naegleria gruberi</name>
    <name type="common">Amoeba</name>
    <dbReference type="NCBI Taxonomy" id="5762"/>
    <lineage>
        <taxon>Eukaryota</taxon>
        <taxon>Discoba</taxon>
        <taxon>Heterolobosea</taxon>
        <taxon>Tetramitia</taxon>
        <taxon>Eutetramitia</taxon>
        <taxon>Vahlkampfiidae</taxon>
        <taxon>Naegleria</taxon>
    </lineage>
</organism>
<dbReference type="Gene3D" id="1.10.510.10">
    <property type="entry name" value="Transferase(Phosphotransferase) domain 1"/>
    <property type="match status" value="1"/>
</dbReference>
<dbReference type="GO" id="GO:0000407">
    <property type="term" value="C:phagophore assembly site"/>
    <property type="evidence" value="ECO:0007669"/>
    <property type="project" value="TreeGrafter"/>
</dbReference>
<dbReference type="RefSeq" id="XP_002672603.1">
    <property type="nucleotide sequence ID" value="XM_002672557.1"/>
</dbReference>
<evidence type="ECO:0000256" key="1">
    <source>
        <dbReference type="ARBA" id="ARBA00022679"/>
    </source>
</evidence>
<reference evidence="8 9" key="1">
    <citation type="journal article" date="2010" name="Cell">
        <title>The genome of Naegleria gruberi illuminates early eukaryotic versatility.</title>
        <authorList>
            <person name="Fritz-Laylin L.K."/>
            <person name="Prochnik S.E."/>
            <person name="Ginger M.L."/>
            <person name="Dacks J.B."/>
            <person name="Carpenter M.L."/>
            <person name="Field M.C."/>
            <person name="Kuo A."/>
            <person name="Paredez A."/>
            <person name="Chapman J."/>
            <person name="Pham J."/>
            <person name="Shu S."/>
            <person name="Neupane R."/>
            <person name="Cipriano M."/>
            <person name="Mancuso J."/>
            <person name="Tu H."/>
            <person name="Salamov A."/>
            <person name="Lindquist E."/>
            <person name="Shapiro H."/>
            <person name="Lucas S."/>
            <person name="Grigoriev I.V."/>
            <person name="Cande W.Z."/>
            <person name="Fulton C."/>
            <person name="Rokhsar D.S."/>
            <person name="Dawson S.C."/>
        </authorList>
    </citation>
    <scope>NUCLEOTIDE SEQUENCE [LARGE SCALE GENOMIC DNA]</scope>
    <source>
        <strain evidence="8 9">NEG-M</strain>
    </source>
</reference>
<dbReference type="OrthoDB" id="2384430at2759"/>
<evidence type="ECO:0000256" key="2">
    <source>
        <dbReference type="ARBA" id="ARBA00022741"/>
    </source>
</evidence>
<evidence type="ECO:0000259" key="7">
    <source>
        <dbReference type="PROSITE" id="PS50195"/>
    </source>
</evidence>
<name>D2VTH4_NAEGR</name>
<feature type="binding site" evidence="5">
    <location>
        <position position="200"/>
    </location>
    <ligand>
        <name>ATP</name>
        <dbReference type="ChEBI" id="CHEBI:30616"/>
    </ligand>
</feature>
<dbReference type="VEuPathDB" id="AmoebaDB:NAEGRDRAFT_59176"/>
<dbReference type="PROSITE" id="PS50011">
    <property type="entry name" value="PROTEIN_KINASE_DOM"/>
    <property type="match status" value="1"/>
</dbReference>
<evidence type="ECO:0000313" key="8">
    <source>
        <dbReference type="EMBL" id="EFC39859.1"/>
    </source>
</evidence>
<dbReference type="GO" id="GO:0004674">
    <property type="term" value="F:protein serine/threonine kinase activity"/>
    <property type="evidence" value="ECO:0007669"/>
    <property type="project" value="InterPro"/>
</dbReference>
<dbReference type="SMART" id="SM00671">
    <property type="entry name" value="SEL1"/>
    <property type="match status" value="4"/>
</dbReference>
<dbReference type="GO" id="GO:0016020">
    <property type="term" value="C:membrane"/>
    <property type="evidence" value="ECO:0007669"/>
    <property type="project" value="TreeGrafter"/>
</dbReference>
<dbReference type="SUPFAM" id="SSF81901">
    <property type="entry name" value="HCP-like"/>
    <property type="match status" value="2"/>
</dbReference>
<dbReference type="AlphaFoldDB" id="D2VTH4"/>
<dbReference type="PROSITE" id="PS50195">
    <property type="entry name" value="PX"/>
    <property type="match status" value="1"/>
</dbReference>
<evidence type="ECO:0000313" key="9">
    <source>
        <dbReference type="Proteomes" id="UP000006671"/>
    </source>
</evidence>
<dbReference type="Pfam" id="PF08238">
    <property type="entry name" value="Sel1"/>
    <property type="match status" value="4"/>
</dbReference>
<feature type="domain" description="Protein kinase" evidence="6">
    <location>
        <begin position="172"/>
        <end position="454"/>
    </location>
</feature>
<dbReference type="Pfam" id="PF00787">
    <property type="entry name" value="PX"/>
    <property type="match status" value="1"/>
</dbReference>
<feature type="domain" description="PX" evidence="7">
    <location>
        <begin position="8"/>
        <end position="126"/>
    </location>
</feature>
<dbReference type="Proteomes" id="UP000006671">
    <property type="component" value="Unassembled WGS sequence"/>
</dbReference>
<dbReference type="GO" id="GO:0005776">
    <property type="term" value="C:autophagosome"/>
    <property type="evidence" value="ECO:0007669"/>
    <property type="project" value="TreeGrafter"/>
</dbReference>
<dbReference type="PROSITE" id="PS00107">
    <property type="entry name" value="PROTEIN_KINASE_ATP"/>
    <property type="match status" value="1"/>
</dbReference>
<dbReference type="SUPFAM" id="SSF64268">
    <property type="entry name" value="PX domain"/>
    <property type="match status" value="1"/>
</dbReference>
<dbReference type="GO" id="GO:0005524">
    <property type="term" value="F:ATP binding"/>
    <property type="evidence" value="ECO:0007669"/>
    <property type="project" value="UniProtKB-UniRule"/>
</dbReference>
<dbReference type="PROSITE" id="PS00108">
    <property type="entry name" value="PROTEIN_KINASE_ST"/>
    <property type="match status" value="1"/>
</dbReference>
<dbReference type="eggNOG" id="KOG1550">
    <property type="taxonomic scope" value="Eukaryota"/>
</dbReference>
<evidence type="ECO:0000256" key="5">
    <source>
        <dbReference type="PROSITE-ProRule" id="PRU10141"/>
    </source>
</evidence>
<dbReference type="Gene3D" id="1.25.40.10">
    <property type="entry name" value="Tetratricopeptide repeat domain"/>
    <property type="match status" value="2"/>
</dbReference>
<sequence>MSQQQFIEIYISNYKTITPDDRHTKPYTNYILDISLQSDKNPQEIFYQWSIEYRYSQLRSFHSLLSKYFKKLPTFPPKKLFNRSSEMIEKRLVELKKYFKQLFKNRNDIFNKSGTLSFILKFINIPNELMQYVIVTKDDLNSVDSLTFLNSKLDKSIESPFCKVIFHKGVRYKLSKFIGNGTYGKVYHSVDDSGYEYAIKEIPALYVDTMFVENNVKLISECNETFLRYILRILDTFQIANNYYVVTEYFNKGSLNNIRNDVKMSVSTILQIIIQMVTSLRFLNSKKMVHLDIKEGNIFVQFFNGHRISLILGDLGLSRKINPSIQLNTINNNINNIEIVKESLFESLSSSASVGTPLYQAPEMLQQENPFIHEKSDIYSLGCTILYYLFGKIKVLNQEKELDWEKINSLFQKLEEPEWKYIYELLQKMLTIDVNERADTKTILDFIFKKQDALPSEMNEEKRNQFILDEMESIDLLTSYVKLQDYFKTSDSIIRDSLYENGNQLEDLPEHFKNNSNYFNIAAQQNSMLHKDSDQFNYYLELAADSKPNNNEITLLTKNSSEQNRNDYYFALSSVSKDGKTLRFVGHLLKMNRTIVMTAVKQNPLAIQYAPSSLRKDKEIAKEALVYNGRTLEYLEELQDDEEIVLAAVSVHGIAIKFASPRLRSHENIIRRAVKVDERAIEYADTSNLSLKLLFEIICQNIDACYYLKYDEKLVMDYVKQTNDSNAKTFLLLMEKKVSMSKMIQLADDIGNPLAQLYVALHRRDNPERMLNAAKQGNLQAQLILARWLQMYGHVDSAVDWLKKCASHSYLPAIVFLCSLLDPATDGEWFLKGAHLGDGEIQYVYGLSIFYEKNRTQINYQGFYWCKRAAHQGFPRAQYHMSQCYKYGLAVNRNPEKAFKWMKLAAENQVIVAQYQLGLFYGGGKGTVQDVKKAFYWLETSAKKKNWVALNELGLIYMKGRYDVKVNYDKAIEYFKKSLQTLEDYKNSPISDDFDPFVNPPKGNGEYLYLNIGECYFLKQKREEGIEWMMKSISLGCEYAVEVLEEYTGIVVSTDAVGWQNYCFNNTEEVILNMHRAVDSKSQE</sequence>
<evidence type="ECO:0000259" key="6">
    <source>
        <dbReference type="PROSITE" id="PS50011"/>
    </source>
</evidence>
<dbReference type="GO" id="GO:0000045">
    <property type="term" value="P:autophagosome assembly"/>
    <property type="evidence" value="ECO:0007669"/>
    <property type="project" value="TreeGrafter"/>
</dbReference>
<dbReference type="GeneID" id="8854342"/>
<dbReference type="InterPro" id="IPR036871">
    <property type="entry name" value="PX_dom_sf"/>
</dbReference>
<dbReference type="KEGG" id="ngr:NAEGRDRAFT_59176"/>
<dbReference type="GO" id="GO:0005829">
    <property type="term" value="C:cytosol"/>
    <property type="evidence" value="ECO:0007669"/>
    <property type="project" value="TreeGrafter"/>
</dbReference>
<gene>
    <name evidence="8" type="ORF">NAEGRDRAFT_59176</name>
</gene>
<accession>D2VTH4</accession>
<dbReference type="Pfam" id="PF13475">
    <property type="entry name" value="DUF4116"/>
    <property type="match status" value="2"/>
</dbReference>
<evidence type="ECO:0000256" key="3">
    <source>
        <dbReference type="ARBA" id="ARBA00022777"/>
    </source>
</evidence>
<dbReference type="InterPro" id="IPR017441">
    <property type="entry name" value="Protein_kinase_ATP_BS"/>
</dbReference>
<dbReference type="InterPro" id="IPR006597">
    <property type="entry name" value="Sel1-like"/>
</dbReference>
<keyword evidence="2 5" id="KW-0547">Nucleotide-binding</keyword>
<dbReference type="InterPro" id="IPR011990">
    <property type="entry name" value="TPR-like_helical_dom_sf"/>
</dbReference>
<keyword evidence="1" id="KW-0808">Transferase</keyword>
<evidence type="ECO:0000256" key="4">
    <source>
        <dbReference type="ARBA" id="ARBA00022840"/>
    </source>
</evidence>
<dbReference type="GO" id="GO:0035091">
    <property type="term" value="F:phosphatidylinositol binding"/>
    <property type="evidence" value="ECO:0007669"/>
    <property type="project" value="InterPro"/>
</dbReference>
<dbReference type="InterPro" id="IPR001683">
    <property type="entry name" value="PX_dom"/>
</dbReference>
<dbReference type="InterPro" id="IPR025197">
    <property type="entry name" value="DUF4116"/>
</dbReference>
<keyword evidence="9" id="KW-1185">Reference proteome</keyword>
<dbReference type="InParanoid" id="D2VTH4"/>
<keyword evidence="4 5" id="KW-0067">ATP-binding</keyword>
<protein>
    <submittedName>
        <fullName evidence="8">S_TKc domain-containing protein</fullName>
    </submittedName>
</protein>
<dbReference type="SUPFAM" id="SSF56112">
    <property type="entry name" value="Protein kinase-like (PK-like)"/>
    <property type="match status" value="1"/>
</dbReference>
<dbReference type="Pfam" id="PF00069">
    <property type="entry name" value="Pkinase"/>
    <property type="match status" value="1"/>
</dbReference>
<dbReference type="InterPro" id="IPR008271">
    <property type="entry name" value="Ser/Thr_kinase_AS"/>
</dbReference>